<evidence type="ECO:0000256" key="7">
    <source>
        <dbReference type="ARBA" id="ARBA00022679"/>
    </source>
</evidence>
<dbReference type="Gene3D" id="3.40.50.2020">
    <property type="match status" value="1"/>
</dbReference>
<dbReference type="AlphaFoldDB" id="A0AAD1XRX5"/>
<evidence type="ECO:0000256" key="5">
    <source>
        <dbReference type="ARBA" id="ARBA00022533"/>
    </source>
</evidence>
<keyword evidence="8" id="KW-0547">Nucleotide-binding</keyword>
<evidence type="ECO:0000256" key="8">
    <source>
        <dbReference type="ARBA" id="ARBA00022741"/>
    </source>
</evidence>
<comment type="similarity">
    <text evidence="3">Belongs to the UPRTase family.</text>
</comment>
<evidence type="ECO:0000256" key="3">
    <source>
        <dbReference type="ARBA" id="ARBA00009516"/>
    </source>
</evidence>
<name>A0AAD1XRX5_EUPCR</name>
<dbReference type="Proteomes" id="UP001295684">
    <property type="component" value="Unassembled WGS sequence"/>
</dbReference>
<feature type="domain" description="Phosphoribosyltransferase" evidence="10">
    <location>
        <begin position="78"/>
        <end position="285"/>
    </location>
</feature>
<dbReference type="EMBL" id="CAMPGE010019343">
    <property type="protein sequence ID" value="CAI2377687.1"/>
    <property type="molecule type" value="Genomic_DNA"/>
</dbReference>
<keyword evidence="7" id="KW-0808">Transferase</keyword>
<dbReference type="NCBIfam" id="NF001097">
    <property type="entry name" value="PRK00129.1"/>
    <property type="match status" value="1"/>
</dbReference>
<evidence type="ECO:0000256" key="4">
    <source>
        <dbReference type="ARBA" id="ARBA00011894"/>
    </source>
</evidence>
<sequence>MWLLPSCRRVSQKLFTCRLGVRALKPERARARKSLTTALVFTGAMGYLTMRGEFMGFSKKVECQGTKIEFENPNVTILEHSLVPFLLSQIRDPECSTSDYRRFSDRIMHLLIEEAIAAEPMNVTIKKTLAGGDFECYRLTKTPNDFCAVTIIRAGDSMLPKMFELMPGIKVGKVLVQRDESTEDKRSVFYYSKLPKEIAKKKVFILDPMLATGGSCSLVINRLKEEGVKEENITFINLISCPEGLSCLTSAFPDIKIITAVVDPNMNEERYIEPGLGDYGDRYFNSD</sequence>
<dbReference type="SUPFAM" id="SSF53271">
    <property type="entry name" value="PRTase-like"/>
    <property type="match status" value="1"/>
</dbReference>
<comment type="pathway">
    <text evidence="2">Pyrimidine metabolism; UMP biosynthesis via salvage pathway; UMP from uracil: step 1/1.</text>
</comment>
<evidence type="ECO:0000256" key="1">
    <source>
        <dbReference type="ARBA" id="ARBA00001946"/>
    </source>
</evidence>
<comment type="cofactor">
    <cofactor evidence="1">
        <name>Mg(2+)</name>
        <dbReference type="ChEBI" id="CHEBI:18420"/>
    </cofactor>
</comment>
<dbReference type="InterPro" id="IPR000836">
    <property type="entry name" value="PRTase_dom"/>
</dbReference>
<reference evidence="11" key="1">
    <citation type="submission" date="2023-07" db="EMBL/GenBank/DDBJ databases">
        <authorList>
            <consortium name="AG Swart"/>
            <person name="Singh M."/>
            <person name="Singh A."/>
            <person name="Seah K."/>
            <person name="Emmerich C."/>
        </authorList>
    </citation>
    <scope>NUCLEOTIDE SEQUENCE</scope>
    <source>
        <strain evidence="11">DP1</strain>
    </source>
</reference>
<evidence type="ECO:0000256" key="9">
    <source>
        <dbReference type="ARBA" id="ARBA00023134"/>
    </source>
</evidence>
<dbReference type="EC" id="2.4.2.9" evidence="4"/>
<keyword evidence="9" id="KW-0342">GTP-binding</keyword>
<dbReference type="GO" id="GO:0005525">
    <property type="term" value="F:GTP binding"/>
    <property type="evidence" value="ECO:0007669"/>
    <property type="project" value="UniProtKB-KW"/>
</dbReference>
<keyword evidence="5" id="KW-0021">Allosteric enzyme</keyword>
<dbReference type="CDD" id="cd06223">
    <property type="entry name" value="PRTases_typeI"/>
    <property type="match status" value="1"/>
</dbReference>
<dbReference type="FunFam" id="3.40.50.2020:FF:000023">
    <property type="entry name" value="Probable uracil phosphoribosyltransferase"/>
    <property type="match status" value="1"/>
</dbReference>
<dbReference type="GO" id="GO:0004845">
    <property type="term" value="F:uracil phosphoribosyltransferase activity"/>
    <property type="evidence" value="ECO:0007669"/>
    <property type="project" value="UniProtKB-EC"/>
</dbReference>
<organism evidence="11 12">
    <name type="scientific">Euplotes crassus</name>
    <dbReference type="NCBI Taxonomy" id="5936"/>
    <lineage>
        <taxon>Eukaryota</taxon>
        <taxon>Sar</taxon>
        <taxon>Alveolata</taxon>
        <taxon>Ciliophora</taxon>
        <taxon>Intramacronucleata</taxon>
        <taxon>Spirotrichea</taxon>
        <taxon>Hypotrichia</taxon>
        <taxon>Euplotida</taxon>
        <taxon>Euplotidae</taxon>
        <taxon>Moneuplotes</taxon>
    </lineage>
</organism>
<evidence type="ECO:0000259" key="10">
    <source>
        <dbReference type="Pfam" id="PF14681"/>
    </source>
</evidence>
<evidence type="ECO:0000256" key="6">
    <source>
        <dbReference type="ARBA" id="ARBA00022676"/>
    </source>
</evidence>
<protein>
    <recommendedName>
        <fullName evidence="4">uracil phosphoribosyltransferase</fullName>
        <ecNumber evidence="4">2.4.2.9</ecNumber>
    </recommendedName>
</protein>
<keyword evidence="6" id="KW-0328">Glycosyltransferase</keyword>
<evidence type="ECO:0000313" key="11">
    <source>
        <dbReference type="EMBL" id="CAI2377687.1"/>
    </source>
</evidence>
<gene>
    <name evidence="11" type="ORF">ECRASSUSDP1_LOCUS19075</name>
</gene>
<dbReference type="Pfam" id="PF14681">
    <property type="entry name" value="UPRTase"/>
    <property type="match status" value="1"/>
</dbReference>
<evidence type="ECO:0000256" key="2">
    <source>
        <dbReference type="ARBA" id="ARBA00005180"/>
    </source>
</evidence>
<dbReference type="InterPro" id="IPR029057">
    <property type="entry name" value="PRTase-like"/>
</dbReference>
<comment type="caution">
    <text evidence="11">The sequence shown here is derived from an EMBL/GenBank/DDBJ whole genome shotgun (WGS) entry which is preliminary data.</text>
</comment>
<evidence type="ECO:0000313" key="12">
    <source>
        <dbReference type="Proteomes" id="UP001295684"/>
    </source>
</evidence>
<proteinExistence type="inferred from homology"/>
<dbReference type="GO" id="GO:0008655">
    <property type="term" value="P:pyrimidine-containing compound salvage"/>
    <property type="evidence" value="ECO:0007669"/>
    <property type="project" value="UniProtKB-ARBA"/>
</dbReference>
<keyword evidence="12" id="KW-1185">Reference proteome</keyword>
<accession>A0AAD1XRX5</accession>